<dbReference type="PANTHER" id="PTHR21708:SF26">
    <property type="entry name" value="2-DEHYDROPANTOATE 2-REDUCTASE"/>
    <property type="match status" value="1"/>
</dbReference>
<accession>A0A5C5WKQ6</accession>
<dbReference type="AlphaFoldDB" id="A0A5C5WKQ6"/>
<dbReference type="SUPFAM" id="SSF51735">
    <property type="entry name" value="NAD(P)-binding Rossmann-fold domains"/>
    <property type="match status" value="1"/>
</dbReference>
<dbReference type="SUPFAM" id="SSF48179">
    <property type="entry name" value="6-phosphogluconate dehydrogenase C-terminal domain-like"/>
    <property type="match status" value="1"/>
</dbReference>
<dbReference type="NCBIfam" id="NF004887">
    <property type="entry name" value="PRK06249.1"/>
    <property type="match status" value="1"/>
</dbReference>
<keyword evidence="13" id="KW-1185">Reference proteome</keyword>
<dbReference type="Pfam" id="PF08546">
    <property type="entry name" value="ApbA_C"/>
    <property type="match status" value="1"/>
</dbReference>
<evidence type="ECO:0000259" key="11">
    <source>
        <dbReference type="Pfam" id="PF08546"/>
    </source>
</evidence>
<keyword evidence="5 9" id="KW-0521">NADP</keyword>
<dbReference type="Pfam" id="PF02558">
    <property type="entry name" value="ApbA"/>
    <property type="match status" value="1"/>
</dbReference>
<evidence type="ECO:0000256" key="1">
    <source>
        <dbReference type="ARBA" id="ARBA00004994"/>
    </source>
</evidence>
<dbReference type="NCBIfam" id="TIGR00745">
    <property type="entry name" value="apbA_panE"/>
    <property type="match status" value="1"/>
</dbReference>
<dbReference type="GO" id="GO:0008677">
    <property type="term" value="F:2-dehydropantoate 2-reductase activity"/>
    <property type="evidence" value="ECO:0007669"/>
    <property type="project" value="UniProtKB-EC"/>
</dbReference>
<dbReference type="InterPro" id="IPR013332">
    <property type="entry name" value="KPR_N"/>
</dbReference>
<dbReference type="Gene3D" id="1.10.1040.10">
    <property type="entry name" value="N-(1-d-carboxylethyl)-l-norvaline Dehydrogenase, domain 2"/>
    <property type="match status" value="1"/>
</dbReference>
<evidence type="ECO:0000256" key="5">
    <source>
        <dbReference type="ARBA" id="ARBA00022857"/>
    </source>
</evidence>
<dbReference type="InterPro" id="IPR003710">
    <property type="entry name" value="ApbA"/>
</dbReference>
<comment type="similarity">
    <text evidence="2 9">Belongs to the ketopantoate reductase family.</text>
</comment>
<dbReference type="InterPro" id="IPR051402">
    <property type="entry name" value="KPR-Related"/>
</dbReference>
<evidence type="ECO:0000256" key="2">
    <source>
        <dbReference type="ARBA" id="ARBA00007870"/>
    </source>
</evidence>
<feature type="domain" description="Ketopantoate reductase N-terminal" evidence="10">
    <location>
        <begin position="6"/>
        <end position="152"/>
    </location>
</feature>
<dbReference type="GO" id="GO:0015940">
    <property type="term" value="P:pantothenate biosynthetic process"/>
    <property type="evidence" value="ECO:0007669"/>
    <property type="project" value="UniProtKB-UniPathway"/>
</dbReference>
<dbReference type="PANTHER" id="PTHR21708">
    <property type="entry name" value="PROBABLE 2-DEHYDROPANTOATE 2-REDUCTASE"/>
    <property type="match status" value="1"/>
</dbReference>
<comment type="function">
    <text evidence="9">Catalyzes the NADPH-dependent reduction of ketopantoate into pantoic acid.</text>
</comment>
<comment type="caution">
    <text evidence="12">The sequence shown here is derived from an EMBL/GenBank/DDBJ whole genome shotgun (WGS) entry which is preliminary data.</text>
</comment>
<dbReference type="RefSeq" id="WP_146515865.1">
    <property type="nucleotide sequence ID" value="NZ_SJPI01000002.1"/>
</dbReference>
<dbReference type="FunFam" id="1.10.1040.10:FF:000017">
    <property type="entry name" value="2-dehydropantoate 2-reductase"/>
    <property type="match status" value="1"/>
</dbReference>
<dbReference type="InterPro" id="IPR013328">
    <property type="entry name" value="6PGD_dom2"/>
</dbReference>
<dbReference type="EC" id="1.1.1.169" evidence="3 9"/>
<proteinExistence type="inferred from homology"/>
<sequence>MTKQSYAIIGSGALGGLYGALLAKAGHEVHFLLHSDYEFVKQHGLTVESIWGDFHLPSVHAHNRAESIPPCDVTLLALKTTNNHLLEKLLPPSTCGAGVVLCLQNGLDVESDAAAIVGNDRVLGGSCFLCSNKVGPGHIRHLDQGRIVFGEWGPTAIPISERARRIESEFQSAGIEVNATHDLPMTRWRKLLWNIPFNGLSVVLNASTKELIEDNNSVALAKRIINEVHAGAAGCGVMIPEMFKEKTMEATRVMVPYDSSMRLDYLAGRPMEIDAIFRRPLAAAERAGVMMPAVATLADQLSFLGRKHSA</sequence>
<evidence type="ECO:0000256" key="7">
    <source>
        <dbReference type="ARBA" id="ARBA00032024"/>
    </source>
</evidence>
<evidence type="ECO:0000313" key="12">
    <source>
        <dbReference type="EMBL" id="TWT50679.1"/>
    </source>
</evidence>
<dbReference type="Gene3D" id="3.40.50.720">
    <property type="entry name" value="NAD(P)-binding Rossmann-like Domain"/>
    <property type="match status" value="1"/>
</dbReference>
<dbReference type="InterPro" id="IPR036291">
    <property type="entry name" value="NAD(P)-bd_dom_sf"/>
</dbReference>
<name>A0A5C5WKQ6_9BACT</name>
<dbReference type="UniPathway" id="UPA00028">
    <property type="reaction ID" value="UER00004"/>
</dbReference>
<dbReference type="InterPro" id="IPR008927">
    <property type="entry name" value="6-PGluconate_DH-like_C_sf"/>
</dbReference>
<dbReference type="InterPro" id="IPR013752">
    <property type="entry name" value="KPA_reductase"/>
</dbReference>
<dbReference type="GO" id="GO:0005737">
    <property type="term" value="C:cytoplasm"/>
    <property type="evidence" value="ECO:0007669"/>
    <property type="project" value="TreeGrafter"/>
</dbReference>
<keyword evidence="9" id="KW-0566">Pantothenate biosynthesis</keyword>
<feature type="domain" description="Ketopantoate reductase C-terminal" evidence="11">
    <location>
        <begin position="186"/>
        <end position="302"/>
    </location>
</feature>
<gene>
    <name evidence="12" type="ORF">Pla22_34220</name>
</gene>
<protein>
    <recommendedName>
        <fullName evidence="4 9">2-dehydropantoate 2-reductase</fullName>
        <ecNumber evidence="3 9">1.1.1.169</ecNumber>
    </recommendedName>
    <alternativeName>
        <fullName evidence="7 9">Ketopantoate reductase</fullName>
    </alternativeName>
</protein>
<evidence type="ECO:0000256" key="4">
    <source>
        <dbReference type="ARBA" id="ARBA00019465"/>
    </source>
</evidence>
<evidence type="ECO:0000313" key="13">
    <source>
        <dbReference type="Proteomes" id="UP000316598"/>
    </source>
</evidence>
<keyword evidence="6 9" id="KW-0560">Oxidoreductase</keyword>
<evidence type="ECO:0000256" key="9">
    <source>
        <dbReference type="RuleBase" id="RU362068"/>
    </source>
</evidence>
<evidence type="ECO:0000256" key="3">
    <source>
        <dbReference type="ARBA" id="ARBA00013014"/>
    </source>
</evidence>
<reference evidence="12 13" key="1">
    <citation type="submission" date="2019-02" db="EMBL/GenBank/DDBJ databases">
        <title>Deep-cultivation of Planctomycetes and their phenomic and genomic characterization uncovers novel biology.</title>
        <authorList>
            <person name="Wiegand S."/>
            <person name="Jogler M."/>
            <person name="Boedeker C."/>
            <person name="Pinto D."/>
            <person name="Vollmers J."/>
            <person name="Rivas-Marin E."/>
            <person name="Kohn T."/>
            <person name="Peeters S.H."/>
            <person name="Heuer A."/>
            <person name="Rast P."/>
            <person name="Oberbeckmann S."/>
            <person name="Bunk B."/>
            <person name="Jeske O."/>
            <person name="Meyerdierks A."/>
            <person name="Storesund J.E."/>
            <person name="Kallscheuer N."/>
            <person name="Luecker S."/>
            <person name="Lage O.M."/>
            <person name="Pohl T."/>
            <person name="Merkel B.J."/>
            <person name="Hornburger P."/>
            <person name="Mueller R.-W."/>
            <person name="Bruemmer F."/>
            <person name="Labrenz M."/>
            <person name="Spormann A.M."/>
            <person name="Op Den Camp H."/>
            <person name="Overmann J."/>
            <person name="Amann R."/>
            <person name="Jetten M.S.M."/>
            <person name="Mascher T."/>
            <person name="Medema M.H."/>
            <person name="Devos D.P."/>
            <person name="Kaster A.-K."/>
            <person name="Ovreas L."/>
            <person name="Rohde M."/>
            <person name="Galperin M.Y."/>
            <person name="Jogler C."/>
        </authorList>
    </citation>
    <scope>NUCLEOTIDE SEQUENCE [LARGE SCALE GENOMIC DNA]</scope>
    <source>
        <strain evidence="12 13">Pla22</strain>
    </source>
</reference>
<evidence type="ECO:0000259" key="10">
    <source>
        <dbReference type="Pfam" id="PF02558"/>
    </source>
</evidence>
<dbReference type="EMBL" id="SJPI01000002">
    <property type="protein sequence ID" value="TWT50679.1"/>
    <property type="molecule type" value="Genomic_DNA"/>
</dbReference>
<evidence type="ECO:0000256" key="6">
    <source>
        <dbReference type="ARBA" id="ARBA00023002"/>
    </source>
</evidence>
<comment type="pathway">
    <text evidence="1 9">Cofactor biosynthesis; (R)-pantothenate biosynthesis; (R)-pantoate from 3-methyl-2-oxobutanoate: step 2/2.</text>
</comment>
<dbReference type="OrthoDB" id="9800163at2"/>
<organism evidence="12 13">
    <name type="scientific">Rubripirellula amarantea</name>
    <dbReference type="NCBI Taxonomy" id="2527999"/>
    <lineage>
        <taxon>Bacteria</taxon>
        <taxon>Pseudomonadati</taxon>
        <taxon>Planctomycetota</taxon>
        <taxon>Planctomycetia</taxon>
        <taxon>Pirellulales</taxon>
        <taxon>Pirellulaceae</taxon>
        <taxon>Rubripirellula</taxon>
    </lineage>
</organism>
<evidence type="ECO:0000256" key="8">
    <source>
        <dbReference type="ARBA" id="ARBA00048793"/>
    </source>
</evidence>
<dbReference type="Proteomes" id="UP000316598">
    <property type="component" value="Unassembled WGS sequence"/>
</dbReference>
<comment type="catalytic activity">
    <reaction evidence="8 9">
        <text>(R)-pantoate + NADP(+) = 2-dehydropantoate + NADPH + H(+)</text>
        <dbReference type="Rhea" id="RHEA:16233"/>
        <dbReference type="ChEBI" id="CHEBI:11561"/>
        <dbReference type="ChEBI" id="CHEBI:15378"/>
        <dbReference type="ChEBI" id="CHEBI:15980"/>
        <dbReference type="ChEBI" id="CHEBI:57783"/>
        <dbReference type="ChEBI" id="CHEBI:58349"/>
        <dbReference type="EC" id="1.1.1.169"/>
    </reaction>
</comment>